<protein>
    <submittedName>
        <fullName evidence="1">Uncharacterized protein</fullName>
    </submittedName>
</protein>
<reference evidence="1" key="2">
    <citation type="submission" date="2022-09" db="EMBL/GenBank/DDBJ databases">
        <title>Biosynthetic gene clusters of Dactylosporangioum fulvum.</title>
        <authorList>
            <person name="Caradec T."/>
        </authorList>
    </citation>
    <scope>NUCLEOTIDE SEQUENCE</scope>
    <source>
        <strain evidence="1">NRRL B-16292</strain>
    </source>
</reference>
<accession>A0ABY5W9X8</accession>
<dbReference type="RefSeq" id="WP_259865515.1">
    <property type="nucleotide sequence ID" value="NZ_BAAAST010000050.1"/>
</dbReference>
<evidence type="ECO:0000313" key="2">
    <source>
        <dbReference type="Proteomes" id="UP001059617"/>
    </source>
</evidence>
<dbReference type="EMBL" id="CP073720">
    <property type="protein sequence ID" value="UWP86367.1"/>
    <property type="molecule type" value="Genomic_DNA"/>
</dbReference>
<keyword evidence="2" id="KW-1185">Reference proteome</keyword>
<dbReference type="Proteomes" id="UP001059617">
    <property type="component" value="Chromosome"/>
</dbReference>
<reference evidence="1" key="1">
    <citation type="submission" date="2021-04" db="EMBL/GenBank/DDBJ databases">
        <authorList>
            <person name="Hartkoorn R.C."/>
            <person name="Beaudoing E."/>
            <person name="Hot D."/>
        </authorList>
    </citation>
    <scope>NUCLEOTIDE SEQUENCE</scope>
    <source>
        <strain evidence="1">NRRL B-16292</strain>
    </source>
</reference>
<gene>
    <name evidence="1" type="ORF">Dfulv_19850</name>
</gene>
<organism evidence="1 2">
    <name type="scientific">Dactylosporangium fulvum</name>
    <dbReference type="NCBI Taxonomy" id="53359"/>
    <lineage>
        <taxon>Bacteria</taxon>
        <taxon>Bacillati</taxon>
        <taxon>Actinomycetota</taxon>
        <taxon>Actinomycetes</taxon>
        <taxon>Micromonosporales</taxon>
        <taxon>Micromonosporaceae</taxon>
        <taxon>Dactylosporangium</taxon>
    </lineage>
</organism>
<name>A0ABY5W9X8_9ACTN</name>
<proteinExistence type="predicted"/>
<evidence type="ECO:0000313" key="1">
    <source>
        <dbReference type="EMBL" id="UWP86367.1"/>
    </source>
</evidence>
<sequence length="86" mass="9376">MRQLAVLLGELPKLAPGSPARQLRSDVAEFNQAELTRGFDDLVTWARFGKRPGGDAILDRRAVADQTFGCTYASADRPSFGAARPR</sequence>